<dbReference type="AlphaFoldDB" id="A0A5C5WVS7"/>
<evidence type="ECO:0000313" key="1">
    <source>
        <dbReference type="EMBL" id="TWT54668.1"/>
    </source>
</evidence>
<keyword evidence="2" id="KW-1185">Reference proteome</keyword>
<proteinExistence type="predicted"/>
<organism evidence="1 2">
    <name type="scientific">Rubripirellula amarantea</name>
    <dbReference type="NCBI Taxonomy" id="2527999"/>
    <lineage>
        <taxon>Bacteria</taxon>
        <taxon>Pseudomonadati</taxon>
        <taxon>Planctomycetota</taxon>
        <taxon>Planctomycetia</taxon>
        <taxon>Pirellulales</taxon>
        <taxon>Pirellulaceae</taxon>
        <taxon>Rubripirellula</taxon>
    </lineage>
</organism>
<accession>A0A5C5WVS7</accession>
<gene>
    <name evidence="1" type="ORF">Pla22_23180</name>
</gene>
<protein>
    <recommendedName>
        <fullName evidence="3">Glycosyl transferases group 1</fullName>
    </recommendedName>
</protein>
<evidence type="ECO:0000313" key="2">
    <source>
        <dbReference type="Proteomes" id="UP000316598"/>
    </source>
</evidence>
<name>A0A5C5WVS7_9BACT</name>
<dbReference type="Gene3D" id="3.40.50.2000">
    <property type="entry name" value="Glycogen Phosphorylase B"/>
    <property type="match status" value="1"/>
</dbReference>
<reference evidence="1 2" key="1">
    <citation type="submission" date="2019-02" db="EMBL/GenBank/DDBJ databases">
        <title>Deep-cultivation of Planctomycetes and their phenomic and genomic characterization uncovers novel biology.</title>
        <authorList>
            <person name="Wiegand S."/>
            <person name="Jogler M."/>
            <person name="Boedeker C."/>
            <person name="Pinto D."/>
            <person name="Vollmers J."/>
            <person name="Rivas-Marin E."/>
            <person name="Kohn T."/>
            <person name="Peeters S.H."/>
            <person name="Heuer A."/>
            <person name="Rast P."/>
            <person name="Oberbeckmann S."/>
            <person name="Bunk B."/>
            <person name="Jeske O."/>
            <person name="Meyerdierks A."/>
            <person name="Storesund J.E."/>
            <person name="Kallscheuer N."/>
            <person name="Luecker S."/>
            <person name="Lage O.M."/>
            <person name="Pohl T."/>
            <person name="Merkel B.J."/>
            <person name="Hornburger P."/>
            <person name="Mueller R.-W."/>
            <person name="Bruemmer F."/>
            <person name="Labrenz M."/>
            <person name="Spormann A.M."/>
            <person name="Op Den Camp H."/>
            <person name="Overmann J."/>
            <person name="Amann R."/>
            <person name="Jetten M.S.M."/>
            <person name="Mascher T."/>
            <person name="Medema M.H."/>
            <person name="Devos D.P."/>
            <person name="Kaster A.-K."/>
            <person name="Ovreas L."/>
            <person name="Rohde M."/>
            <person name="Galperin M.Y."/>
            <person name="Jogler C."/>
        </authorList>
    </citation>
    <scope>NUCLEOTIDE SEQUENCE [LARGE SCALE GENOMIC DNA]</scope>
    <source>
        <strain evidence="1 2">Pla22</strain>
    </source>
</reference>
<dbReference type="OrthoDB" id="7057294at2"/>
<dbReference type="RefSeq" id="WP_146514680.1">
    <property type="nucleotide sequence ID" value="NZ_SJPI01000001.1"/>
</dbReference>
<dbReference type="Proteomes" id="UP000316598">
    <property type="component" value="Unassembled WGS sequence"/>
</dbReference>
<evidence type="ECO:0008006" key="3">
    <source>
        <dbReference type="Google" id="ProtNLM"/>
    </source>
</evidence>
<sequence>MLMSGVYVVSTEPPVFCVANNYLEVAAANASEAGMKAHFLVFPMWYAGDARGAISAFKATWKSRPHKVYWLCNAPAEERALRLLGLNASFCHHNLFCDETLFRPRAEKQVYDALYTAGLHNYKRVWLASKVPRLRIITASVQALDRLDDWGCSHAEANPEYLSKDDVAREICRSACCLALSKKEGGMFATTEYLLCGKPIVSTKSTGGRDFWFDPDNHVIAEADSSSVLNAVSSISKRTWQAEKIREHTLTKLRQQREILQDKISQISRRSLLSDATGNELSKRFVFGPHLPNLFSFLVGKTSPCAEVKAAIGAL</sequence>
<dbReference type="SUPFAM" id="SSF53756">
    <property type="entry name" value="UDP-Glycosyltransferase/glycogen phosphorylase"/>
    <property type="match status" value="1"/>
</dbReference>
<dbReference type="EMBL" id="SJPI01000001">
    <property type="protein sequence ID" value="TWT54668.1"/>
    <property type="molecule type" value="Genomic_DNA"/>
</dbReference>
<comment type="caution">
    <text evidence="1">The sequence shown here is derived from an EMBL/GenBank/DDBJ whole genome shotgun (WGS) entry which is preliminary data.</text>
</comment>